<dbReference type="RefSeq" id="WP_095167487.1">
    <property type="nucleotide sequence ID" value="NZ_JASHIF010000007.1"/>
</dbReference>
<evidence type="ECO:0000259" key="5">
    <source>
        <dbReference type="Pfam" id="PF03330"/>
    </source>
</evidence>
<evidence type="ECO:0000313" key="7">
    <source>
        <dbReference type="Proteomes" id="UP001236507"/>
    </source>
</evidence>
<comment type="similarity">
    <text evidence="3 4">Belongs to the RlpA family.</text>
</comment>
<dbReference type="InterPro" id="IPR012997">
    <property type="entry name" value="RplA"/>
</dbReference>
<evidence type="ECO:0000256" key="4">
    <source>
        <dbReference type="RuleBase" id="RU003495"/>
    </source>
</evidence>
<keyword evidence="7" id="KW-1185">Reference proteome</keyword>
<feature type="chain" id="PRO_5044921840" description="Probable endolytic peptidoglycan transglycosylase RlpA" evidence="3">
    <location>
        <begin position="21"/>
        <end position="133"/>
    </location>
</feature>
<dbReference type="HAMAP" id="MF_02071">
    <property type="entry name" value="RlpA"/>
    <property type="match status" value="1"/>
</dbReference>
<protein>
    <recommendedName>
        <fullName evidence="3">Probable endolytic peptidoglycan transglycosylase RlpA</fullName>
        <ecNumber evidence="3">4.2.2.-</ecNumber>
    </recommendedName>
</protein>
<organism evidence="6 7">
    <name type="scientific">Flectobacillus roseus</name>
    <dbReference type="NCBI Taxonomy" id="502259"/>
    <lineage>
        <taxon>Bacteria</taxon>
        <taxon>Pseudomonadati</taxon>
        <taxon>Bacteroidota</taxon>
        <taxon>Cytophagia</taxon>
        <taxon>Cytophagales</taxon>
        <taxon>Flectobacillaceae</taxon>
        <taxon>Flectobacillus</taxon>
    </lineage>
</organism>
<dbReference type="NCBIfam" id="TIGR00413">
    <property type="entry name" value="rlpA"/>
    <property type="match status" value="1"/>
</dbReference>
<dbReference type="InterPro" id="IPR009009">
    <property type="entry name" value="RlpA-like_DPBB"/>
</dbReference>
<evidence type="ECO:0000256" key="1">
    <source>
        <dbReference type="ARBA" id="ARBA00023239"/>
    </source>
</evidence>
<comment type="caution">
    <text evidence="6">The sequence shown here is derived from an EMBL/GenBank/DDBJ whole genome shotgun (WGS) entry which is preliminary data.</text>
</comment>
<gene>
    <name evidence="3" type="primary">rlpA</name>
    <name evidence="6" type="ORF">QM524_08265</name>
</gene>
<dbReference type="Pfam" id="PF03330">
    <property type="entry name" value="DPBB_1"/>
    <property type="match status" value="1"/>
</dbReference>
<keyword evidence="1 3" id="KW-0456">Lyase</keyword>
<sequence precursor="true">MVKSILLLIFCSVISLSIVAKDARSFQGKASFYARKFNGRRTSSGERYKNNGYTAAHRSLPYGTLLEVTNKSNGKKAVVRVNDRGPHRRKVLLDLSYAAAKKIGIVRRGIGNVRVRVLSKQEIPNALYASARN</sequence>
<evidence type="ECO:0000313" key="6">
    <source>
        <dbReference type="EMBL" id="MDI9859198.1"/>
    </source>
</evidence>
<dbReference type="InterPro" id="IPR036908">
    <property type="entry name" value="RlpA-like_sf"/>
</dbReference>
<keyword evidence="3" id="KW-0732">Signal</keyword>
<dbReference type="CDD" id="cd22268">
    <property type="entry name" value="DPBB_RlpA-like"/>
    <property type="match status" value="1"/>
</dbReference>
<feature type="signal peptide" evidence="3">
    <location>
        <begin position="1"/>
        <end position="20"/>
    </location>
</feature>
<dbReference type="EC" id="4.2.2.-" evidence="3"/>
<dbReference type="Proteomes" id="UP001236507">
    <property type="component" value="Unassembled WGS sequence"/>
</dbReference>
<proteinExistence type="inferred from homology"/>
<dbReference type="EMBL" id="JASHIF010000007">
    <property type="protein sequence ID" value="MDI9859198.1"/>
    <property type="molecule type" value="Genomic_DNA"/>
</dbReference>
<evidence type="ECO:0000256" key="2">
    <source>
        <dbReference type="ARBA" id="ARBA00023316"/>
    </source>
</evidence>
<accession>A0ABT6Y7W2</accession>
<feature type="domain" description="RlpA-like protein double-psi beta-barrel" evidence="5">
    <location>
        <begin position="27"/>
        <end position="115"/>
    </location>
</feature>
<dbReference type="InterPro" id="IPR034718">
    <property type="entry name" value="RlpA"/>
</dbReference>
<name>A0ABT6Y7W2_9BACT</name>
<comment type="function">
    <text evidence="3">Lytic transglycosylase with a strong preference for naked glycan strands that lack stem peptides.</text>
</comment>
<dbReference type="SUPFAM" id="SSF50685">
    <property type="entry name" value="Barwin-like endoglucanases"/>
    <property type="match status" value="1"/>
</dbReference>
<keyword evidence="2 3" id="KW-0961">Cell wall biogenesis/degradation</keyword>
<reference evidence="6 7" key="1">
    <citation type="submission" date="2023-05" db="EMBL/GenBank/DDBJ databases">
        <title>Novel species of genus Flectobacillus isolated from stream in China.</title>
        <authorList>
            <person name="Lu H."/>
        </authorList>
    </citation>
    <scope>NUCLEOTIDE SEQUENCE [LARGE SCALE GENOMIC DNA]</scope>
    <source>
        <strain evidence="6 7">KCTC 42575</strain>
    </source>
</reference>
<dbReference type="PANTHER" id="PTHR34183">
    <property type="entry name" value="ENDOLYTIC PEPTIDOGLYCAN TRANSGLYCOSYLASE RLPA"/>
    <property type="match status" value="1"/>
</dbReference>
<evidence type="ECO:0000256" key="3">
    <source>
        <dbReference type="HAMAP-Rule" id="MF_02071"/>
    </source>
</evidence>
<dbReference type="Gene3D" id="2.40.40.10">
    <property type="entry name" value="RlpA-like domain"/>
    <property type="match status" value="1"/>
</dbReference>
<dbReference type="PANTHER" id="PTHR34183:SF1">
    <property type="entry name" value="ENDOLYTIC PEPTIDOGLYCAN TRANSGLYCOSYLASE RLPA"/>
    <property type="match status" value="1"/>
</dbReference>